<dbReference type="RefSeq" id="WP_092790108.1">
    <property type="nucleotide sequence ID" value="NZ_FOPC01000004.1"/>
</dbReference>
<organism evidence="2 3">
    <name type="scientific">Algoriphagus hitonicola</name>
    <dbReference type="NCBI Taxonomy" id="435880"/>
    <lineage>
        <taxon>Bacteria</taxon>
        <taxon>Pseudomonadati</taxon>
        <taxon>Bacteroidota</taxon>
        <taxon>Cytophagia</taxon>
        <taxon>Cytophagales</taxon>
        <taxon>Cyclobacteriaceae</taxon>
        <taxon>Algoriphagus</taxon>
    </lineage>
</organism>
<dbReference type="Proteomes" id="UP000199642">
    <property type="component" value="Unassembled WGS sequence"/>
</dbReference>
<evidence type="ECO:0000256" key="1">
    <source>
        <dbReference type="SAM" id="SignalP"/>
    </source>
</evidence>
<keyword evidence="3" id="KW-1185">Reference proteome</keyword>
<accession>A0A1I2S2L6</accession>
<dbReference type="AlphaFoldDB" id="A0A1I2S2L6"/>
<sequence>MRFCLLLTVLLWSFCLSAKAQVETVELKFETEKEKVLWEAGIELKDPYHLFMAVHADENTSTDSWEKVLNATNKKFEKSGASLKLLRAIFEKSHKYLFKTYEQHSSFNQMLQDGYFDCVSGSATLAMLLDQYGFDFEVIETDYHVFIIAELGGSKVILESTLPIGGLITSPTEVKKYLANYQGDSGDQILSLNQRLGAPAINYSDNTIFRKVDLQQLAGLQYYNDAIAHFNEQSYDMAIDQLAKAYKLYPADRIAGLKDLAIAQKK</sequence>
<gene>
    <name evidence="2" type="ORF">SAMN04487988_10479</name>
</gene>
<dbReference type="EMBL" id="FOPC01000004">
    <property type="protein sequence ID" value="SFG46583.1"/>
    <property type="molecule type" value="Genomic_DNA"/>
</dbReference>
<feature type="chain" id="PRO_5011773211" description="Transglutaminase-like superfamily protein" evidence="1">
    <location>
        <begin position="21"/>
        <end position="266"/>
    </location>
</feature>
<evidence type="ECO:0000313" key="3">
    <source>
        <dbReference type="Proteomes" id="UP000199642"/>
    </source>
</evidence>
<protein>
    <recommendedName>
        <fullName evidence="4">Transglutaminase-like superfamily protein</fullName>
    </recommendedName>
</protein>
<evidence type="ECO:0008006" key="4">
    <source>
        <dbReference type="Google" id="ProtNLM"/>
    </source>
</evidence>
<keyword evidence="1" id="KW-0732">Signal</keyword>
<reference evidence="3" key="1">
    <citation type="submission" date="2016-10" db="EMBL/GenBank/DDBJ databases">
        <authorList>
            <person name="Varghese N."/>
            <person name="Submissions S."/>
        </authorList>
    </citation>
    <scope>NUCLEOTIDE SEQUENCE [LARGE SCALE GENOMIC DNA]</scope>
    <source>
        <strain evidence="3">DSM 19315</strain>
    </source>
</reference>
<evidence type="ECO:0000313" key="2">
    <source>
        <dbReference type="EMBL" id="SFG46583.1"/>
    </source>
</evidence>
<dbReference type="STRING" id="435880.SAMN04487988_10479"/>
<dbReference type="OrthoDB" id="1418365at2"/>
<proteinExistence type="predicted"/>
<feature type="signal peptide" evidence="1">
    <location>
        <begin position="1"/>
        <end position="20"/>
    </location>
</feature>
<name>A0A1I2S2L6_9BACT</name>